<feature type="domain" description="Pyrrolo-quinoline quinone repeat" evidence="1">
    <location>
        <begin position="5"/>
        <end position="67"/>
    </location>
</feature>
<name>A0A382A7R1_9ZZZZ</name>
<dbReference type="InterPro" id="IPR018391">
    <property type="entry name" value="PQQ_b-propeller_rpt"/>
</dbReference>
<dbReference type="Gene3D" id="2.130.10.10">
    <property type="entry name" value="YVTN repeat-like/Quinoprotein amine dehydrogenase"/>
    <property type="match status" value="1"/>
</dbReference>
<dbReference type="SUPFAM" id="SSF50998">
    <property type="entry name" value="Quinoprotein alcohol dehydrogenase-like"/>
    <property type="match status" value="1"/>
</dbReference>
<dbReference type="SMART" id="SM00564">
    <property type="entry name" value="PQQ"/>
    <property type="match status" value="1"/>
</dbReference>
<protein>
    <recommendedName>
        <fullName evidence="1">Pyrrolo-quinoline quinone repeat domain-containing protein</fullName>
    </recommendedName>
</protein>
<proteinExistence type="predicted"/>
<dbReference type="EMBL" id="UINC01024064">
    <property type="protein sequence ID" value="SVA96993.1"/>
    <property type="molecule type" value="Genomic_DNA"/>
</dbReference>
<organism evidence="2">
    <name type="scientific">marine metagenome</name>
    <dbReference type="NCBI Taxonomy" id="408172"/>
    <lineage>
        <taxon>unclassified sequences</taxon>
        <taxon>metagenomes</taxon>
        <taxon>ecological metagenomes</taxon>
    </lineage>
</organism>
<gene>
    <name evidence="2" type="ORF">METZ01_LOCUS149847</name>
</gene>
<sequence length="68" mass="7203">DGAISASPVVLGNLIYFGTRNGTLYALDRSSGELIWQISLGAPIEAAPAFAQGRIYIRTSDGQLHAIQ</sequence>
<dbReference type="InterPro" id="IPR015943">
    <property type="entry name" value="WD40/YVTN_repeat-like_dom_sf"/>
</dbReference>
<dbReference type="Pfam" id="PF13360">
    <property type="entry name" value="PQQ_2"/>
    <property type="match status" value="1"/>
</dbReference>
<dbReference type="AlphaFoldDB" id="A0A382A7R1"/>
<accession>A0A382A7R1</accession>
<evidence type="ECO:0000259" key="1">
    <source>
        <dbReference type="Pfam" id="PF13360"/>
    </source>
</evidence>
<dbReference type="InterPro" id="IPR002372">
    <property type="entry name" value="PQQ_rpt_dom"/>
</dbReference>
<dbReference type="InterPro" id="IPR011047">
    <property type="entry name" value="Quinoprotein_ADH-like_sf"/>
</dbReference>
<dbReference type="PANTHER" id="PTHR34512:SF30">
    <property type="entry name" value="OUTER MEMBRANE PROTEIN ASSEMBLY FACTOR BAMB"/>
    <property type="match status" value="1"/>
</dbReference>
<evidence type="ECO:0000313" key="2">
    <source>
        <dbReference type="EMBL" id="SVA96993.1"/>
    </source>
</evidence>
<reference evidence="2" key="1">
    <citation type="submission" date="2018-05" db="EMBL/GenBank/DDBJ databases">
        <authorList>
            <person name="Lanie J.A."/>
            <person name="Ng W.-L."/>
            <person name="Kazmierczak K.M."/>
            <person name="Andrzejewski T.M."/>
            <person name="Davidsen T.M."/>
            <person name="Wayne K.J."/>
            <person name="Tettelin H."/>
            <person name="Glass J.I."/>
            <person name="Rusch D."/>
            <person name="Podicherti R."/>
            <person name="Tsui H.-C.T."/>
            <person name="Winkler M.E."/>
        </authorList>
    </citation>
    <scope>NUCLEOTIDE SEQUENCE</scope>
</reference>
<feature type="non-terminal residue" evidence="2">
    <location>
        <position position="1"/>
    </location>
</feature>
<dbReference type="PANTHER" id="PTHR34512">
    <property type="entry name" value="CELL SURFACE PROTEIN"/>
    <property type="match status" value="1"/>
</dbReference>